<evidence type="ECO:0000313" key="1">
    <source>
        <dbReference type="EMBL" id="MPM15844.1"/>
    </source>
</evidence>
<dbReference type="AlphaFoldDB" id="A0A644XP33"/>
<organism evidence="1">
    <name type="scientific">bioreactor metagenome</name>
    <dbReference type="NCBI Taxonomy" id="1076179"/>
    <lineage>
        <taxon>unclassified sequences</taxon>
        <taxon>metagenomes</taxon>
        <taxon>ecological metagenomes</taxon>
    </lineage>
</organism>
<protein>
    <submittedName>
        <fullName evidence="1">Uncharacterized protein</fullName>
    </submittedName>
</protein>
<dbReference type="EMBL" id="VSSQ01002510">
    <property type="protein sequence ID" value="MPM15844.1"/>
    <property type="molecule type" value="Genomic_DNA"/>
</dbReference>
<comment type="caution">
    <text evidence="1">The sequence shown here is derived from an EMBL/GenBank/DDBJ whole genome shotgun (WGS) entry which is preliminary data.</text>
</comment>
<proteinExistence type="predicted"/>
<reference evidence="1" key="1">
    <citation type="submission" date="2019-08" db="EMBL/GenBank/DDBJ databases">
        <authorList>
            <person name="Kucharzyk K."/>
            <person name="Murdoch R.W."/>
            <person name="Higgins S."/>
            <person name="Loffler F."/>
        </authorList>
    </citation>
    <scope>NUCLEOTIDE SEQUENCE</scope>
</reference>
<accession>A0A644XP33</accession>
<gene>
    <name evidence="1" type="ORF">SDC9_62217</name>
</gene>
<sequence>MLLLFTWAIGLAEYFVTNGTSAGTGGLVHRLGRIGIDAFKLPLRLRRRGDARGRWRVRRRLRQFFRPAVKLALQLILNQAHVRADLRVGGNIPLNQIPEPERPAVLVGLLLYNGHKLPERLPCGFAGKLLILRALKGAQIHRVAIDRDQILYGGFVAHADPQYQFFEPHTPAPNYDNTSL</sequence>
<name>A0A644XP33_9ZZZZ</name>